<keyword evidence="3" id="KW-1185">Reference proteome</keyword>
<sequence>MLRATGAGSCPAGAHVRGRRGRLPGTPWAEVGAEAGAEAGAWT</sequence>
<evidence type="ECO:0000256" key="1">
    <source>
        <dbReference type="SAM" id="MobiDB-lite"/>
    </source>
</evidence>
<feature type="compositionally biased region" description="Low complexity" evidence="1">
    <location>
        <begin position="29"/>
        <end position="43"/>
    </location>
</feature>
<organism evidence="2 3">
    <name type="scientific">Streptomyces sanglieri</name>
    <dbReference type="NCBI Taxonomy" id="193460"/>
    <lineage>
        <taxon>Bacteria</taxon>
        <taxon>Bacillati</taxon>
        <taxon>Actinomycetota</taxon>
        <taxon>Actinomycetes</taxon>
        <taxon>Kitasatosporales</taxon>
        <taxon>Streptomycetaceae</taxon>
        <taxon>Streptomyces</taxon>
    </lineage>
</organism>
<accession>A0ABW2WX38</accession>
<protein>
    <submittedName>
        <fullName evidence="2">Uncharacterized protein</fullName>
    </submittedName>
</protein>
<evidence type="ECO:0000313" key="2">
    <source>
        <dbReference type="EMBL" id="MFD0625206.1"/>
    </source>
</evidence>
<reference evidence="3" key="1">
    <citation type="journal article" date="2019" name="Int. J. Syst. Evol. Microbiol.">
        <title>The Global Catalogue of Microorganisms (GCM) 10K type strain sequencing project: providing services to taxonomists for standard genome sequencing and annotation.</title>
        <authorList>
            <consortium name="The Broad Institute Genomics Platform"/>
            <consortium name="The Broad Institute Genome Sequencing Center for Infectious Disease"/>
            <person name="Wu L."/>
            <person name="Ma J."/>
        </authorList>
    </citation>
    <scope>NUCLEOTIDE SEQUENCE [LARGE SCALE GENOMIC DNA]</scope>
    <source>
        <strain evidence="3">JCM 12607</strain>
    </source>
</reference>
<feature type="region of interest" description="Disordered" evidence="1">
    <location>
        <begin position="1"/>
        <end position="43"/>
    </location>
</feature>
<evidence type="ECO:0000313" key="3">
    <source>
        <dbReference type="Proteomes" id="UP001596915"/>
    </source>
</evidence>
<dbReference type="Proteomes" id="UP001596915">
    <property type="component" value="Unassembled WGS sequence"/>
</dbReference>
<comment type="caution">
    <text evidence="2">The sequence shown here is derived from an EMBL/GenBank/DDBJ whole genome shotgun (WGS) entry which is preliminary data.</text>
</comment>
<name>A0ABW2WX38_9ACTN</name>
<dbReference type="EMBL" id="JBHTGL010000008">
    <property type="protein sequence ID" value="MFD0625206.1"/>
    <property type="molecule type" value="Genomic_DNA"/>
</dbReference>
<proteinExistence type="predicted"/>
<gene>
    <name evidence="2" type="ORF">ACFQ2K_23095</name>
</gene>